<organism evidence="1 2">
    <name type="scientific">Amblyomma americanum</name>
    <name type="common">Lone star tick</name>
    <dbReference type="NCBI Taxonomy" id="6943"/>
    <lineage>
        <taxon>Eukaryota</taxon>
        <taxon>Metazoa</taxon>
        <taxon>Ecdysozoa</taxon>
        <taxon>Arthropoda</taxon>
        <taxon>Chelicerata</taxon>
        <taxon>Arachnida</taxon>
        <taxon>Acari</taxon>
        <taxon>Parasitiformes</taxon>
        <taxon>Ixodida</taxon>
        <taxon>Ixodoidea</taxon>
        <taxon>Ixodidae</taxon>
        <taxon>Amblyomminae</taxon>
        <taxon>Amblyomma</taxon>
    </lineage>
</organism>
<evidence type="ECO:0000313" key="1">
    <source>
        <dbReference type="EMBL" id="KAK8779448.1"/>
    </source>
</evidence>
<evidence type="ECO:0000313" key="2">
    <source>
        <dbReference type="Proteomes" id="UP001321473"/>
    </source>
</evidence>
<keyword evidence="2" id="KW-1185">Reference proteome</keyword>
<proteinExistence type="predicted"/>
<protein>
    <submittedName>
        <fullName evidence="1">Uncharacterized protein</fullName>
    </submittedName>
</protein>
<dbReference type="Proteomes" id="UP001321473">
    <property type="component" value="Unassembled WGS sequence"/>
</dbReference>
<reference evidence="1 2" key="1">
    <citation type="journal article" date="2023" name="Arcadia Sci">
        <title>De novo assembly of a long-read Amblyomma americanum tick genome.</title>
        <authorList>
            <person name="Chou S."/>
            <person name="Poskanzer K.E."/>
            <person name="Rollins M."/>
            <person name="Thuy-Boun P.S."/>
        </authorList>
    </citation>
    <scope>NUCLEOTIDE SEQUENCE [LARGE SCALE GENOMIC DNA]</scope>
    <source>
        <strain evidence="1">F_SG_1</strain>
        <tissue evidence="1">Salivary glands</tissue>
    </source>
</reference>
<comment type="caution">
    <text evidence="1">The sequence shown here is derived from an EMBL/GenBank/DDBJ whole genome shotgun (WGS) entry which is preliminary data.</text>
</comment>
<dbReference type="AlphaFoldDB" id="A0AAQ4EY28"/>
<dbReference type="EMBL" id="JARKHS020009810">
    <property type="protein sequence ID" value="KAK8779448.1"/>
    <property type="molecule type" value="Genomic_DNA"/>
</dbReference>
<gene>
    <name evidence="1" type="ORF">V5799_019215</name>
</gene>
<name>A0AAQ4EY28_AMBAM</name>
<sequence length="70" mass="8129">MQRRPVAEVEGEERGCLFCPPGVRSRTAASHFDRYVTQRHDQSLLCYFHLSSTQTNTRAICAVRYRLGWL</sequence>
<accession>A0AAQ4EY28</accession>